<evidence type="ECO:0000259" key="3">
    <source>
        <dbReference type="Pfam" id="PF00561"/>
    </source>
</evidence>
<dbReference type="Gene3D" id="3.40.50.1820">
    <property type="entry name" value="alpha/beta hydrolase"/>
    <property type="match status" value="1"/>
</dbReference>
<dbReference type="PANTHER" id="PTHR43798:SF14">
    <property type="entry name" value="SERINE HYDROLASE-LIKE PROTEIN DDB_G0286239"/>
    <property type="match status" value="1"/>
</dbReference>
<evidence type="ECO:0000313" key="5">
    <source>
        <dbReference type="Proteomes" id="UP000002358"/>
    </source>
</evidence>
<dbReference type="PANTHER" id="PTHR43798">
    <property type="entry name" value="MONOACYLGLYCEROL LIPASE"/>
    <property type="match status" value="1"/>
</dbReference>
<dbReference type="SMR" id="A0A7M7H4W2"/>
<comment type="similarity">
    <text evidence="1">Belongs to the AB hydrolase superfamily.</text>
</comment>
<dbReference type="InterPro" id="IPR050266">
    <property type="entry name" value="AB_hydrolase_sf"/>
</dbReference>
<accession>A0A7M7H4W2</accession>
<dbReference type="AlphaFoldDB" id="A0A7M7H4W2"/>
<evidence type="ECO:0000256" key="2">
    <source>
        <dbReference type="ARBA" id="ARBA00022801"/>
    </source>
</evidence>
<reference evidence="4" key="1">
    <citation type="submission" date="2021-01" db="UniProtKB">
        <authorList>
            <consortium name="EnsemblMetazoa"/>
        </authorList>
    </citation>
    <scope>IDENTIFICATION</scope>
</reference>
<gene>
    <name evidence="4" type="primary">100121557</name>
</gene>
<dbReference type="InterPro" id="IPR029058">
    <property type="entry name" value="AB_hydrolase_fold"/>
</dbReference>
<dbReference type="KEGG" id="nvi:100121557"/>
<proteinExistence type="inferred from homology"/>
<dbReference type="GO" id="GO:0016787">
    <property type="term" value="F:hydrolase activity"/>
    <property type="evidence" value="ECO:0007669"/>
    <property type="project" value="UniProtKB-KW"/>
</dbReference>
<dbReference type="EnsemblMetazoa" id="XM_001605119">
    <property type="protein sequence ID" value="XP_001605169"/>
    <property type="gene ID" value="LOC100121557"/>
</dbReference>
<feature type="domain" description="AB hydrolase-1" evidence="3">
    <location>
        <begin position="59"/>
        <end position="165"/>
    </location>
</feature>
<dbReference type="OMA" id="DDWILTI"/>
<dbReference type="EnsemblMetazoa" id="XM_008208117">
    <property type="protein sequence ID" value="XP_008206339"/>
    <property type="gene ID" value="LOC100121557"/>
</dbReference>
<dbReference type="Pfam" id="PF00561">
    <property type="entry name" value="Abhydrolase_1"/>
    <property type="match status" value="1"/>
</dbReference>
<dbReference type="OrthoDB" id="190201at2759"/>
<protein>
    <recommendedName>
        <fullName evidence="3">AB hydrolase-1 domain-containing protein</fullName>
    </recommendedName>
</protein>
<evidence type="ECO:0000256" key="1">
    <source>
        <dbReference type="ARBA" id="ARBA00008645"/>
    </source>
</evidence>
<evidence type="ECO:0000313" key="4">
    <source>
        <dbReference type="EnsemblMetazoa" id="XP_008206339"/>
    </source>
</evidence>
<dbReference type="SUPFAM" id="SSF53474">
    <property type="entry name" value="alpha/beta-Hydrolases"/>
    <property type="match status" value="1"/>
</dbReference>
<name>A0A7M7H4W2_NASVI</name>
<dbReference type="Proteomes" id="UP000002358">
    <property type="component" value="Chromosome 3"/>
</dbReference>
<dbReference type="InterPro" id="IPR000073">
    <property type="entry name" value="AB_hydrolase_1"/>
</dbReference>
<keyword evidence="5" id="KW-1185">Reference proteome</keyword>
<dbReference type="InParanoid" id="A0A7M7H4W2"/>
<sequence length="328" mass="37361">MFAKQVGRLGSQTLGYLVVTRGIQQNAKLATCAEFTPVQIDVPWGKIEAKLWGSKDKQPLLTIHGWMDNAGSFDNIAPLLKHSSILAIDLPGHGLSSWIPRGIPYSEDICAEAIRLVVKKFGWKKVKLLGHSMGGILCHNYARLYPDETEFVVSIDSLAFVPTTITKHSKYRAKALDKLISFEEKVTDNPPSYPEEVAIDKWIKAVKFSNLDVPTTKTLMIRGANRKDDGTYYFTRDYRLSIQGFNACYTTEVIREMTQLITCPYMVIKFSQTPFINVDKYWTNVTEILKEKSSDFHFVEMDGWHHMHMIEPEKIANVINPFLEKHDV</sequence>
<organism evidence="4 5">
    <name type="scientific">Nasonia vitripennis</name>
    <name type="common">Parasitic wasp</name>
    <dbReference type="NCBI Taxonomy" id="7425"/>
    <lineage>
        <taxon>Eukaryota</taxon>
        <taxon>Metazoa</taxon>
        <taxon>Ecdysozoa</taxon>
        <taxon>Arthropoda</taxon>
        <taxon>Hexapoda</taxon>
        <taxon>Insecta</taxon>
        <taxon>Pterygota</taxon>
        <taxon>Neoptera</taxon>
        <taxon>Endopterygota</taxon>
        <taxon>Hymenoptera</taxon>
        <taxon>Apocrita</taxon>
        <taxon>Proctotrupomorpha</taxon>
        <taxon>Chalcidoidea</taxon>
        <taxon>Pteromalidae</taxon>
        <taxon>Pteromalinae</taxon>
        <taxon>Nasonia</taxon>
    </lineage>
</organism>
<dbReference type="GO" id="GO:0016020">
    <property type="term" value="C:membrane"/>
    <property type="evidence" value="ECO:0007669"/>
    <property type="project" value="TreeGrafter"/>
</dbReference>
<keyword evidence="2" id="KW-0378">Hydrolase</keyword>